<dbReference type="Pfam" id="PF13758">
    <property type="entry name" value="Prefoldin_3"/>
    <property type="match status" value="1"/>
</dbReference>
<evidence type="ECO:0000256" key="1">
    <source>
        <dbReference type="SAM" id="MobiDB-lite"/>
    </source>
</evidence>
<dbReference type="GO" id="GO:0000122">
    <property type="term" value="P:negative regulation of transcription by RNA polymerase II"/>
    <property type="evidence" value="ECO:0007669"/>
    <property type="project" value="TreeGrafter"/>
</dbReference>
<dbReference type="Gene3D" id="1.10.287.370">
    <property type="match status" value="1"/>
</dbReference>
<feature type="compositionally biased region" description="Polar residues" evidence="1">
    <location>
        <begin position="214"/>
        <end position="227"/>
    </location>
</feature>
<feature type="domain" description="DUF3835" evidence="2">
    <location>
        <begin position="477"/>
        <end position="490"/>
    </location>
</feature>
<feature type="region of interest" description="Disordered" evidence="1">
    <location>
        <begin position="404"/>
        <end position="519"/>
    </location>
</feature>
<sequence length="603" mass="67267">MDAPQENAMANIERRRMQLEENVSKLRNALKHWRTWEFEYEMLKEEIQAADNPSPDKMVEIGRSLSASLLDEKEILQLVGKDQTKRTANQVIDMMSRRVDYVQQNITTVAKQLDAAEKRLAGTSVLLEPDLENEEGLPLMDIQEELDEEGNVISSSVLQPGKSAPEIVDALRKAGIQKLGKQGAAESEEKKDPPSSNQKDNVLTKEEDTKHLQTSDNAPIKSESTAGQPAPAKKSVSFSEDTKPEAVPEGQSALERTGYNDELADYNFTKGTRVIEVDEDDNEIASYPIIPQGESPEDAELRRQMLQYGLSEVGRVVAEIDLDGPDEGYSDEMEDYDSDEDESELEDEYGRSLKREITDEYRAKMLELERKLNARMLENVGPRPDTHPLAEFSDDVRTVKIRNDAEFDESMSKENTSEAASQKKGVRFADHVDIAPVSPPGKDQIDNPEPGRPAAPTISDTIVERTGPAAEQPSAGSPKPAKVSRFRSARAATTQSSMKMLPTPSVPEPLPVPQGPKGQTLASTIVEHDHQASEPHVPDEFDPVVVNREIQIQYHKMRNRMIQQQGGFKPTQEEEDYPLIEEQDGKTKKVSRFRAARLKADGL</sequence>
<dbReference type="PANTHER" id="PTHR15111">
    <property type="entry name" value="RNA POLYMERASE II SUBUNIT 5-MEDIATING PROTEIN NNX3"/>
    <property type="match status" value="1"/>
</dbReference>
<dbReference type="InterPro" id="IPR039553">
    <property type="entry name" value="Prefoldin-like"/>
</dbReference>
<proteinExistence type="predicted"/>
<organism evidence="3 4">
    <name type="scientific">Westerdykella ornata</name>
    <dbReference type="NCBI Taxonomy" id="318751"/>
    <lineage>
        <taxon>Eukaryota</taxon>
        <taxon>Fungi</taxon>
        <taxon>Dikarya</taxon>
        <taxon>Ascomycota</taxon>
        <taxon>Pezizomycotina</taxon>
        <taxon>Dothideomycetes</taxon>
        <taxon>Pleosporomycetidae</taxon>
        <taxon>Pleosporales</taxon>
        <taxon>Sporormiaceae</taxon>
        <taxon>Westerdykella</taxon>
    </lineage>
</organism>
<accession>A0A6A6JDB3</accession>
<dbReference type="SUPFAM" id="SSF46579">
    <property type="entry name" value="Prefoldin"/>
    <property type="match status" value="1"/>
</dbReference>
<dbReference type="InterPro" id="IPR009053">
    <property type="entry name" value="Prefoldin"/>
</dbReference>
<feature type="region of interest" description="Disordered" evidence="1">
    <location>
        <begin position="178"/>
        <end position="261"/>
    </location>
</feature>
<feature type="domain" description="DUF3835" evidence="2">
    <location>
        <begin position="521"/>
        <end position="598"/>
    </location>
</feature>
<feature type="region of interest" description="Disordered" evidence="1">
    <location>
        <begin position="322"/>
        <end position="352"/>
    </location>
</feature>
<evidence type="ECO:0000259" key="2">
    <source>
        <dbReference type="Pfam" id="PF12927"/>
    </source>
</evidence>
<dbReference type="GeneID" id="54546420"/>
<dbReference type="EMBL" id="ML986508">
    <property type="protein sequence ID" value="KAF2273616.1"/>
    <property type="molecule type" value="Genomic_DNA"/>
</dbReference>
<feature type="compositionally biased region" description="Pro residues" evidence="1">
    <location>
        <begin position="504"/>
        <end position="514"/>
    </location>
</feature>
<dbReference type="GO" id="GO:0003714">
    <property type="term" value="F:transcription corepressor activity"/>
    <property type="evidence" value="ECO:0007669"/>
    <property type="project" value="TreeGrafter"/>
</dbReference>
<name>A0A6A6JDB3_WESOR</name>
<reference evidence="3" key="1">
    <citation type="journal article" date="2020" name="Stud. Mycol.">
        <title>101 Dothideomycetes genomes: a test case for predicting lifestyles and emergence of pathogens.</title>
        <authorList>
            <person name="Haridas S."/>
            <person name="Albert R."/>
            <person name="Binder M."/>
            <person name="Bloem J."/>
            <person name="Labutti K."/>
            <person name="Salamov A."/>
            <person name="Andreopoulos B."/>
            <person name="Baker S."/>
            <person name="Barry K."/>
            <person name="Bills G."/>
            <person name="Bluhm B."/>
            <person name="Cannon C."/>
            <person name="Castanera R."/>
            <person name="Culley D."/>
            <person name="Daum C."/>
            <person name="Ezra D."/>
            <person name="Gonzalez J."/>
            <person name="Henrissat B."/>
            <person name="Kuo A."/>
            <person name="Liang C."/>
            <person name="Lipzen A."/>
            <person name="Lutzoni F."/>
            <person name="Magnuson J."/>
            <person name="Mondo S."/>
            <person name="Nolan M."/>
            <person name="Ohm R."/>
            <person name="Pangilinan J."/>
            <person name="Park H.-J."/>
            <person name="Ramirez L."/>
            <person name="Alfaro M."/>
            <person name="Sun H."/>
            <person name="Tritt A."/>
            <person name="Yoshinaga Y."/>
            <person name="Zwiers L.-H."/>
            <person name="Turgeon B."/>
            <person name="Goodwin S."/>
            <person name="Spatafora J."/>
            <person name="Crous P."/>
            <person name="Grigoriev I."/>
        </authorList>
    </citation>
    <scope>NUCLEOTIDE SEQUENCE</scope>
    <source>
        <strain evidence="3">CBS 379.55</strain>
    </source>
</reference>
<evidence type="ECO:0000313" key="4">
    <source>
        <dbReference type="Proteomes" id="UP000800097"/>
    </source>
</evidence>
<feature type="compositionally biased region" description="Basic and acidic residues" evidence="1">
    <location>
        <begin position="404"/>
        <end position="416"/>
    </location>
</feature>
<gene>
    <name evidence="3" type="ORF">EI97DRAFT_147375</name>
</gene>
<dbReference type="GO" id="GO:0003682">
    <property type="term" value="F:chromatin binding"/>
    <property type="evidence" value="ECO:0007669"/>
    <property type="project" value="TreeGrafter"/>
</dbReference>
<protein>
    <recommendedName>
        <fullName evidence="2">DUF3835 domain-containing protein</fullName>
    </recommendedName>
</protein>
<dbReference type="Pfam" id="PF12927">
    <property type="entry name" value="DUF3835"/>
    <property type="match status" value="2"/>
</dbReference>
<feature type="compositionally biased region" description="Basic and acidic residues" evidence="1">
    <location>
        <begin position="202"/>
        <end position="213"/>
    </location>
</feature>
<dbReference type="InterPro" id="IPR024325">
    <property type="entry name" value="DUF3835"/>
</dbReference>
<dbReference type="InterPro" id="IPR052255">
    <property type="entry name" value="RNA_pol_II_subunit5-mediator"/>
</dbReference>
<dbReference type="PANTHER" id="PTHR15111:SF0">
    <property type="entry name" value="UNCONVENTIONAL PREFOLDIN RPB5 INTERACTOR 1"/>
    <property type="match status" value="1"/>
</dbReference>
<dbReference type="RefSeq" id="XP_033651155.1">
    <property type="nucleotide sequence ID" value="XM_033793245.1"/>
</dbReference>
<evidence type="ECO:0000313" key="3">
    <source>
        <dbReference type="EMBL" id="KAF2273616.1"/>
    </source>
</evidence>
<dbReference type="GO" id="GO:0019212">
    <property type="term" value="F:phosphatase inhibitor activity"/>
    <property type="evidence" value="ECO:0007669"/>
    <property type="project" value="TreeGrafter"/>
</dbReference>
<keyword evidence="4" id="KW-1185">Reference proteome</keyword>
<dbReference type="AlphaFoldDB" id="A0A6A6JDB3"/>
<dbReference type="OrthoDB" id="21413at2759"/>
<feature type="compositionally biased region" description="Acidic residues" evidence="1">
    <location>
        <begin position="322"/>
        <end position="347"/>
    </location>
</feature>
<dbReference type="Proteomes" id="UP000800097">
    <property type="component" value="Unassembled WGS sequence"/>
</dbReference>